<dbReference type="AlphaFoldDB" id="G2QZ84"/>
<dbReference type="HOGENOM" id="CLU_2326495_0_0_1"/>
<feature type="non-terminal residue" evidence="1">
    <location>
        <position position="1"/>
    </location>
</feature>
<name>G2QZ84_THETT</name>
<evidence type="ECO:0000313" key="1">
    <source>
        <dbReference type="EMBL" id="AEO66320.1"/>
    </source>
</evidence>
<dbReference type="GeneID" id="11517994"/>
<reference evidence="1 2" key="1">
    <citation type="journal article" date="2011" name="Nat. Biotechnol.">
        <title>Comparative genomic analysis of the thermophilic biomass-degrading fungi Myceliophthora thermophila and Thielavia terrestris.</title>
        <authorList>
            <person name="Berka R.M."/>
            <person name="Grigoriev I.V."/>
            <person name="Otillar R."/>
            <person name="Salamov A."/>
            <person name="Grimwood J."/>
            <person name="Reid I."/>
            <person name="Ishmael N."/>
            <person name="John T."/>
            <person name="Darmond C."/>
            <person name="Moisan M.-C."/>
            <person name="Henrissat B."/>
            <person name="Coutinho P.M."/>
            <person name="Lombard V."/>
            <person name="Natvig D.O."/>
            <person name="Lindquist E."/>
            <person name="Schmutz J."/>
            <person name="Lucas S."/>
            <person name="Harris P."/>
            <person name="Powlowski J."/>
            <person name="Bellemare A."/>
            <person name="Taylor D."/>
            <person name="Butler G."/>
            <person name="de Vries R.P."/>
            <person name="Allijn I.E."/>
            <person name="van den Brink J."/>
            <person name="Ushinsky S."/>
            <person name="Storms R."/>
            <person name="Powell A.J."/>
            <person name="Paulsen I.T."/>
            <person name="Elbourne L.D.H."/>
            <person name="Baker S.E."/>
            <person name="Magnuson J."/>
            <person name="LaBoissiere S."/>
            <person name="Clutterbuck A.J."/>
            <person name="Martinez D."/>
            <person name="Wogulis M."/>
            <person name="de Leon A.L."/>
            <person name="Rey M.W."/>
            <person name="Tsang A."/>
        </authorList>
    </citation>
    <scope>NUCLEOTIDE SEQUENCE [LARGE SCALE GENOMIC DNA]</scope>
    <source>
        <strain evidence="2">ATCC 38088 / NRRL 8126</strain>
    </source>
</reference>
<dbReference type="Proteomes" id="UP000008181">
    <property type="component" value="Chromosome 2"/>
</dbReference>
<dbReference type="KEGG" id="ttt:THITE_2095428"/>
<organism evidence="1 2">
    <name type="scientific">Thermothielavioides terrestris (strain ATCC 38088 / NRRL 8126)</name>
    <name type="common">Thielavia terrestris</name>
    <dbReference type="NCBI Taxonomy" id="578455"/>
    <lineage>
        <taxon>Eukaryota</taxon>
        <taxon>Fungi</taxon>
        <taxon>Dikarya</taxon>
        <taxon>Ascomycota</taxon>
        <taxon>Pezizomycotina</taxon>
        <taxon>Sordariomycetes</taxon>
        <taxon>Sordariomycetidae</taxon>
        <taxon>Sordariales</taxon>
        <taxon>Chaetomiaceae</taxon>
        <taxon>Thermothielavioides</taxon>
        <taxon>Thermothielavioides terrestris</taxon>
    </lineage>
</organism>
<feature type="non-terminal residue" evidence="1">
    <location>
        <position position="99"/>
    </location>
</feature>
<dbReference type="EMBL" id="CP003010">
    <property type="protein sequence ID" value="AEO66320.1"/>
    <property type="molecule type" value="Genomic_DNA"/>
</dbReference>
<proteinExistence type="predicted"/>
<accession>G2QZ84</accession>
<protein>
    <submittedName>
        <fullName evidence="1">Uncharacterized protein</fullName>
    </submittedName>
</protein>
<dbReference type="RefSeq" id="XP_003652656.1">
    <property type="nucleotide sequence ID" value="XM_003652608.1"/>
</dbReference>
<sequence length="99" mass="11332">CCNHVSYERHEPRFPSRLIFTAPTASTAATCRPVLPKQCAPRVVVDHVRKLPHLGGQRPVLHLPVRRHVPLEYPEQRPISAQLLLCRVHLPAIPPRYRL</sequence>
<keyword evidence="2" id="KW-1185">Reference proteome</keyword>
<gene>
    <name evidence="1" type="ORF">THITE_2095428</name>
</gene>
<evidence type="ECO:0000313" key="2">
    <source>
        <dbReference type="Proteomes" id="UP000008181"/>
    </source>
</evidence>